<feature type="domain" description="ABC transporter" evidence="5">
    <location>
        <begin position="33"/>
        <end position="256"/>
    </location>
</feature>
<name>A0A1F7RJR8_9BACT</name>
<protein>
    <recommendedName>
        <fullName evidence="5">ABC transporter domain-containing protein</fullName>
    </recommendedName>
</protein>
<dbReference type="InterPro" id="IPR029439">
    <property type="entry name" value="Wzt_C"/>
</dbReference>
<reference evidence="6 7" key="1">
    <citation type="journal article" date="2016" name="Nat. Commun.">
        <title>Thousands of microbial genomes shed light on interconnected biogeochemical processes in an aquifer system.</title>
        <authorList>
            <person name="Anantharaman K."/>
            <person name="Brown C.T."/>
            <person name="Hug L.A."/>
            <person name="Sharon I."/>
            <person name="Castelle C.J."/>
            <person name="Probst A.J."/>
            <person name="Thomas B.C."/>
            <person name="Singh A."/>
            <person name="Wilkins M.J."/>
            <person name="Karaoz U."/>
            <person name="Brodie E.L."/>
            <person name="Williams K.H."/>
            <person name="Hubbard S.S."/>
            <person name="Banfield J.F."/>
        </authorList>
    </citation>
    <scope>NUCLEOTIDE SEQUENCE [LARGE SCALE GENOMIC DNA]</scope>
</reference>
<evidence type="ECO:0000256" key="4">
    <source>
        <dbReference type="ARBA" id="ARBA00022840"/>
    </source>
</evidence>
<gene>
    <name evidence="6" type="ORF">A2042_04665</name>
</gene>
<keyword evidence="2" id="KW-0813">Transport</keyword>
<dbReference type="Pfam" id="PF14524">
    <property type="entry name" value="Wzt_C"/>
    <property type="match status" value="1"/>
</dbReference>
<dbReference type="EMBL" id="MGDB01000075">
    <property type="protein sequence ID" value="OGL41204.1"/>
    <property type="molecule type" value="Genomic_DNA"/>
</dbReference>
<comment type="similarity">
    <text evidence="1">Belongs to the ABC transporter superfamily.</text>
</comment>
<keyword evidence="4" id="KW-0067">ATP-binding</keyword>
<dbReference type="GO" id="GO:0005524">
    <property type="term" value="F:ATP binding"/>
    <property type="evidence" value="ECO:0007669"/>
    <property type="project" value="UniProtKB-KW"/>
</dbReference>
<dbReference type="CDD" id="cd10147">
    <property type="entry name" value="Wzt_C-like"/>
    <property type="match status" value="1"/>
</dbReference>
<evidence type="ECO:0000256" key="3">
    <source>
        <dbReference type="ARBA" id="ARBA00022741"/>
    </source>
</evidence>
<accession>A0A1F7RJR8</accession>
<comment type="caution">
    <text evidence="6">The sequence shown here is derived from an EMBL/GenBank/DDBJ whole genome shotgun (WGS) entry which is preliminary data.</text>
</comment>
<evidence type="ECO:0000313" key="7">
    <source>
        <dbReference type="Proteomes" id="UP000178526"/>
    </source>
</evidence>
<keyword evidence="3" id="KW-0547">Nucleotide-binding</keyword>
<dbReference type="InterPro" id="IPR003439">
    <property type="entry name" value="ABC_transporter-like_ATP-bd"/>
</dbReference>
<evidence type="ECO:0000256" key="1">
    <source>
        <dbReference type="ARBA" id="ARBA00005417"/>
    </source>
</evidence>
<evidence type="ECO:0000259" key="5">
    <source>
        <dbReference type="PROSITE" id="PS50893"/>
    </source>
</evidence>
<dbReference type="Gene3D" id="3.40.50.300">
    <property type="entry name" value="P-loop containing nucleotide triphosphate hydrolases"/>
    <property type="match status" value="1"/>
</dbReference>
<evidence type="ECO:0000313" key="6">
    <source>
        <dbReference type="EMBL" id="OGL41204.1"/>
    </source>
</evidence>
<dbReference type="GO" id="GO:0140359">
    <property type="term" value="F:ABC-type transporter activity"/>
    <property type="evidence" value="ECO:0007669"/>
    <property type="project" value="InterPro"/>
</dbReference>
<dbReference type="GO" id="GO:0016887">
    <property type="term" value="F:ATP hydrolysis activity"/>
    <property type="evidence" value="ECO:0007669"/>
    <property type="project" value="InterPro"/>
</dbReference>
<dbReference type="AlphaFoldDB" id="A0A1F7RJR8"/>
<dbReference type="PANTHER" id="PTHR46743">
    <property type="entry name" value="TEICHOIC ACIDS EXPORT ATP-BINDING PROTEIN TAGH"/>
    <property type="match status" value="1"/>
</dbReference>
<dbReference type="CDD" id="cd03220">
    <property type="entry name" value="ABC_KpsT_Wzt"/>
    <property type="match status" value="1"/>
</dbReference>
<dbReference type="Pfam" id="PF00005">
    <property type="entry name" value="ABC_tran"/>
    <property type="match status" value="1"/>
</dbReference>
<dbReference type="SUPFAM" id="SSF52540">
    <property type="entry name" value="P-loop containing nucleoside triphosphate hydrolases"/>
    <property type="match status" value="1"/>
</dbReference>
<proteinExistence type="inferred from homology"/>
<dbReference type="GO" id="GO:0016020">
    <property type="term" value="C:membrane"/>
    <property type="evidence" value="ECO:0007669"/>
    <property type="project" value="InterPro"/>
</dbReference>
<dbReference type="SMART" id="SM00382">
    <property type="entry name" value="AAA"/>
    <property type="match status" value="1"/>
</dbReference>
<dbReference type="InterPro" id="IPR027417">
    <property type="entry name" value="P-loop_NTPase"/>
</dbReference>
<dbReference type="InterPro" id="IPR015860">
    <property type="entry name" value="ABC_transpr_TagH-like"/>
</dbReference>
<sequence>MGDVVLEFNHVWKKFKKGERYDSLRDFIPAIAKRLFNSSQGEELQEKEFWSIKDVSFQVRKGEALGIIGPNGAGKSTVLKLLSGILKPNKGDIKVNGRLSALIEVGAGFHPDLTGRENIYLNGTILGMKKKEIDSKFDEIVEFSGLEEFIDTPVKRYSSGMYARLGFSVAAHVDPEVLLVDEVLSVGDFVFQTKCIKKMHDIIAKGVTIIFISHNIPSIIQLCPKAILLNKGEIQKYGDSNEVCRFYYRAWAEVSGVNKSIQLIEIKLLNKEGKLCEVFQAGDYATLKLVACSDKDIQNLIMGFALKGSDGLLIFNTHSVDIQNRYFSFAANEYKGITIHFRVNLPSNTYLCGIYFQEPMKEFHFFNDEIIKFSVKAPKSMGYAFLDINWD</sequence>
<evidence type="ECO:0000256" key="2">
    <source>
        <dbReference type="ARBA" id="ARBA00022448"/>
    </source>
</evidence>
<organism evidence="6 7">
    <name type="scientific">Candidatus Schekmanbacteria bacterium GWA2_38_11</name>
    <dbReference type="NCBI Taxonomy" id="1817876"/>
    <lineage>
        <taxon>Bacteria</taxon>
        <taxon>Candidatus Schekmaniibacteriota</taxon>
    </lineage>
</organism>
<dbReference type="PANTHER" id="PTHR46743:SF2">
    <property type="entry name" value="TEICHOIC ACIDS EXPORT ATP-BINDING PROTEIN TAGH"/>
    <property type="match status" value="1"/>
</dbReference>
<dbReference type="Proteomes" id="UP000178526">
    <property type="component" value="Unassembled WGS sequence"/>
</dbReference>
<dbReference type="Gene3D" id="2.70.50.60">
    <property type="entry name" value="abc- transporter (atp binding component) like domain"/>
    <property type="match status" value="1"/>
</dbReference>
<dbReference type="InterPro" id="IPR003593">
    <property type="entry name" value="AAA+_ATPase"/>
</dbReference>
<dbReference type="PROSITE" id="PS50893">
    <property type="entry name" value="ABC_TRANSPORTER_2"/>
    <property type="match status" value="1"/>
</dbReference>
<dbReference type="InterPro" id="IPR050683">
    <property type="entry name" value="Bact_Polysacc_Export_ATP-bd"/>
</dbReference>